<dbReference type="Pfam" id="PF12059">
    <property type="entry name" value="DUF3540"/>
    <property type="match status" value="1"/>
</dbReference>
<reference evidence="2 4" key="3">
    <citation type="submission" date="2022-05" db="EMBL/GenBank/DDBJ databases">
        <title>Complete sequence of strain NY11312.</title>
        <authorList>
            <person name="Zhou D."/>
        </authorList>
    </citation>
    <scope>NUCLEOTIDE SEQUENCE [LARGE SCALE GENOMIC DNA]</scope>
    <source>
        <strain evidence="2 4">NY11312</strain>
    </source>
</reference>
<evidence type="ECO:0000313" key="2">
    <source>
        <dbReference type="EMBL" id="WBM37947.1"/>
    </source>
</evidence>
<dbReference type="EMBL" id="CP096916">
    <property type="protein sequence ID" value="WBM37947.1"/>
    <property type="molecule type" value="Genomic_DNA"/>
</dbReference>
<proteinExistence type="predicted"/>
<evidence type="ECO:0000313" key="4">
    <source>
        <dbReference type="Proteomes" id="UP001211866"/>
    </source>
</evidence>
<gene>
    <name evidence="1" type="ORF">DF183_12755</name>
    <name evidence="2" type="ORF">M2J83_19475</name>
</gene>
<reference evidence="1 3" key="1">
    <citation type="submission" date="2018-05" db="EMBL/GenBank/DDBJ databases">
        <title>Genome Sequence of an Efficient Indole-Degrading Bacterium, Alcaligenes sp.YBY.</title>
        <authorList>
            <person name="Yang B."/>
        </authorList>
    </citation>
    <scope>NUCLEOTIDE SEQUENCE [LARGE SCALE GENOMIC DNA]</scope>
    <source>
        <strain evidence="1 3">YBY</strain>
    </source>
</reference>
<sequence>MGLPSRMVSSLHVPPLFWQGQVKARLESGQLEVDCGERCWIVPQAVSCLVQPQVGDKVWVGGADGEQAYVFAVLERPQGGALHLIAEQGLHVQAAQGGVHIQSEADLTLQAGGHLRQSGREMSLTAGTLRILSRVQETVADRLSQVCNHVFRLTEKEERWRGGRMDVQAQHQMRLHARHTLMTARELVKVDADQIHMG</sequence>
<reference evidence="1 3" key="2">
    <citation type="submission" date="2018-05" db="EMBL/GenBank/DDBJ databases">
        <authorList>
            <person name="Lanie J.A."/>
            <person name="Ng W.-L."/>
            <person name="Kazmierczak K.M."/>
            <person name="Andrzejewski T.M."/>
            <person name="Davidsen T.M."/>
            <person name="Wayne K.J."/>
            <person name="Tettelin H."/>
            <person name="Glass J.I."/>
            <person name="Rusch D."/>
            <person name="Podicherti R."/>
            <person name="Tsui H.-C.T."/>
            <person name="Winkler M.E."/>
        </authorList>
    </citation>
    <scope>NUCLEOTIDE SEQUENCE [LARGE SCALE GENOMIC DNA]</scope>
    <source>
        <strain evidence="1 3">YBY</strain>
    </source>
</reference>
<dbReference type="RefSeq" id="WP_042485759.1">
    <property type="nucleotide sequence ID" value="NZ_CAXOJJ010000048.1"/>
</dbReference>
<evidence type="ECO:0000313" key="3">
    <source>
        <dbReference type="Proteomes" id="UP000245216"/>
    </source>
</evidence>
<name>A0A2U2BJ32_ALCFA</name>
<dbReference type="AlphaFoldDB" id="A0A2U2BJ32"/>
<evidence type="ECO:0000313" key="1">
    <source>
        <dbReference type="EMBL" id="PWE14019.1"/>
    </source>
</evidence>
<dbReference type="InterPro" id="IPR021927">
    <property type="entry name" value="DUF3540"/>
</dbReference>
<dbReference type="Proteomes" id="UP001211866">
    <property type="component" value="Chromosome"/>
</dbReference>
<accession>A0A2U2BJ32</accession>
<dbReference type="OrthoDB" id="6119047at2"/>
<organism evidence="1 3">
    <name type="scientific">Alcaligenes faecalis</name>
    <dbReference type="NCBI Taxonomy" id="511"/>
    <lineage>
        <taxon>Bacteria</taxon>
        <taxon>Pseudomonadati</taxon>
        <taxon>Pseudomonadota</taxon>
        <taxon>Betaproteobacteria</taxon>
        <taxon>Burkholderiales</taxon>
        <taxon>Alcaligenaceae</taxon>
        <taxon>Alcaligenes</taxon>
    </lineage>
</organism>
<dbReference type="Proteomes" id="UP000245216">
    <property type="component" value="Unassembled WGS sequence"/>
</dbReference>
<keyword evidence="4" id="KW-1185">Reference proteome</keyword>
<dbReference type="STRING" id="511.UZ73_12205"/>
<protein>
    <submittedName>
        <fullName evidence="1">DUF3540 domain-containing protein</fullName>
    </submittedName>
</protein>
<dbReference type="EMBL" id="QEXO01000003">
    <property type="protein sequence ID" value="PWE14019.1"/>
    <property type="molecule type" value="Genomic_DNA"/>
</dbReference>